<evidence type="ECO:0000256" key="2">
    <source>
        <dbReference type="SAM" id="Phobius"/>
    </source>
</evidence>
<dbReference type="GO" id="GO:0016301">
    <property type="term" value="F:kinase activity"/>
    <property type="evidence" value="ECO:0007669"/>
    <property type="project" value="UniProtKB-KW"/>
</dbReference>
<feature type="transmembrane region" description="Helical" evidence="2">
    <location>
        <begin position="14"/>
        <end position="34"/>
    </location>
</feature>
<dbReference type="InterPro" id="IPR036890">
    <property type="entry name" value="HATPase_C_sf"/>
</dbReference>
<dbReference type="InterPro" id="IPR010559">
    <property type="entry name" value="Sig_transdc_His_kin_internal"/>
</dbReference>
<reference evidence="5 6" key="1">
    <citation type="submission" date="2016-10" db="EMBL/GenBank/DDBJ databases">
        <title>Complete genome sequences of three Cupriavidus strains isolated from various Malaysian environments.</title>
        <authorList>
            <person name="Abdullah A.A.-A."/>
            <person name="Shafie N.A.H."/>
            <person name="Lau N.S."/>
        </authorList>
    </citation>
    <scope>NUCLEOTIDE SEQUENCE [LARGE SCALE GENOMIC DNA]</scope>
    <source>
        <strain evidence="5 6">USMAA1020</strain>
    </source>
</reference>
<accession>A0ABN4TUC3</accession>
<keyword evidence="5" id="KW-0418">Kinase</keyword>
<feature type="domain" description="Signal transduction histidine kinase internal region" evidence="4">
    <location>
        <begin position="173"/>
        <end position="251"/>
    </location>
</feature>
<dbReference type="Pfam" id="PF06580">
    <property type="entry name" value="His_kinase"/>
    <property type="match status" value="1"/>
</dbReference>
<keyword evidence="2" id="KW-1133">Transmembrane helix</keyword>
<evidence type="ECO:0000313" key="5">
    <source>
        <dbReference type="EMBL" id="AOZ08753.1"/>
    </source>
</evidence>
<keyword evidence="5" id="KW-0808">Transferase</keyword>
<protein>
    <submittedName>
        <fullName evidence="5">Sensor histidine kinase</fullName>
    </submittedName>
</protein>
<dbReference type="InterPro" id="IPR050640">
    <property type="entry name" value="Bact_2-comp_sensor_kinase"/>
</dbReference>
<feature type="region of interest" description="Disordered" evidence="1">
    <location>
        <begin position="368"/>
        <end position="399"/>
    </location>
</feature>
<organism evidence="5 6">
    <name type="scientific">Cupriavidus malaysiensis</name>
    <dbReference type="NCBI Taxonomy" id="367825"/>
    <lineage>
        <taxon>Bacteria</taxon>
        <taxon>Pseudomonadati</taxon>
        <taxon>Pseudomonadota</taxon>
        <taxon>Betaproteobacteria</taxon>
        <taxon>Burkholderiales</taxon>
        <taxon>Burkholderiaceae</taxon>
        <taxon>Cupriavidus</taxon>
    </lineage>
</organism>
<feature type="compositionally biased region" description="Low complexity" evidence="1">
    <location>
        <begin position="368"/>
        <end position="392"/>
    </location>
</feature>
<feature type="transmembrane region" description="Helical" evidence="2">
    <location>
        <begin position="91"/>
        <end position="111"/>
    </location>
</feature>
<feature type="transmembrane region" description="Helical" evidence="2">
    <location>
        <begin position="131"/>
        <end position="150"/>
    </location>
</feature>
<proteinExistence type="predicted"/>
<dbReference type="PANTHER" id="PTHR34220">
    <property type="entry name" value="SENSOR HISTIDINE KINASE YPDA"/>
    <property type="match status" value="1"/>
</dbReference>
<keyword evidence="2" id="KW-0472">Membrane</keyword>
<dbReference type="Proteomes" id="UP000177515">
    <property type="component" value="Chromosome 2"/>
</dbReference>
<keyword evidence="2" id="KW-0812">Transmembrane</keyword>
<dbReference type="RefSeq" id="WP_071071427.1">
    <property type="nucleotide sequence ID" value="NZ_CP017755.1"/>
</dbReference>
<evidence type="ECO:0000259" key="3">
    <source>
        <dbReference type="Pfam" id="PF02518"/>
    </source>
</evidence>
<evidence type="ECO:0000259" key="4">
    <source>
        <dbReference type="Pfam" id="PF06580"/>
    </source>
</evidence>
<dbReference type="PANTHER" id="PTHR34220:SF9">
    <property type="entry name" value="SIGNAL TRANSDUCTION HISTIDINE KINASE INTERNAL REGION DOMAIN-CONTAINING PROTEIN"/>
    <property type="match status" value="1"/>
</dbReference>
<dbReference type="InterPro" id="IPR003594">
    <property type="entry name" value="HATPase_dom"/>
</dbReference>
<evidence type="ECO:0000313" key="6">
    <source>
        <dbReference type="Proteomes" id="UP000177515"/>
    </source>
</evidence>
<keyword evidence="6" id="KW-1185">Reference proteome</keyword>
<gene>
    <name evidence="5" type="ORF">BKK80_22865</name>
</gene>
<name>A0ABN4TUC3_9BURK</name>
<dbReference type="EMBL" id="CP017755">
    <property type="protein sequence ID" value="AOZ08753.1"/>
    <property type="molecule type" value="Genomic_DNA"/>
</dbReference>
<dbReference type="Pfam" id="PF02518">
    <property type="entry name" value="HATPase_c"/>
    <property type="match status" value="1"/>
</dbReference>
<dbReference type="SUPFAM" id="SSF55874">
    <property type="entry name" value="ATPase domain of HSP90 chaperone/DNA topoisomerase II/histidine kinase"/>
    <property type="match status" value="1"/>
</dbReference>
<dbReference type="Gene3D" id="3.30.565.10">
    <property type="entry name" value="Histidine kinase-like ATPase, C-terminal domain"/>
    <property type="match status" value="1"/>
</dbReference>
<sequence>MAGLLQPATWRMRLLRELVFCAVISLSCALFFSTMFREPFATNLLYAACITATIQLLIRAGRFAILRWFEAGRSEVELGAARERSWPHWKLMLPWIVLSGVLGYVGGHAIAAWLSGAQDPSLLVEGNPRALLLSLCVVLALSLGITYFHYTRARLAATEARAQAAQRSAAETQLRLLQSQLEPHMLFNTLANLRVLIGQDPQRAQDMLNHVIAFLRATLDASRAGTHPLATEFARIGDYLALMQIRMGERLRVETELPPALAALPVPPLLLQPLVENAIKHGLEPAVGGGWIRLAAHREDDCLVLTVRDTGVGLGALPPDPGCFGTAQVRERLAHLFGERAALELRAADDDDGGTLAIVRLPLADAAAPDGRAARHPGPAATARATGAAHATRSPHNSH</sequence>
<feature type="transmembrane region" description="Helical" evidence="2">
    <location>
        <begin position="40"/>
        <end position="58"/>
    </location>
</feature>
<feature type="domain" description="Histidine kinase/HSP90-like ATPase" evidence="3">
    <location>
        <begin position="270"/>
        <end position="364"/>
    </location>
</feature>
<evidence type="ECO:0000256" key="1">
    <source>
        <dbReference type="SAM" id="MobiDB-lite"/>
    </source>
</evidence>